<dbReference type="Proteomes" id="UP000008064">
    <property type="component" value="Unassembled WGS sequence"/>
</dbReference>
<dbReference type="GeneID" id="18812799"/>
<gene>
    <name evidence="2" type="ORF">SERLADRAFT_409051</name>
</gene>
<feature type="region of interest" description="Disordered" evidence="1">
    <location>
        <begin position="285"/>
        <end position="319"/>
    </location>
</feature>
<accession>F8NYV7</accession>
<dbReference type="KEGG" id="sla:SERLADRAFT_409051"/>
<dbReference type="HOGENOM" id="CLU_391891_0_0_1"/>
<dbReference type="EMBL" id="GL945435">
    <property type="protein sequence ID" value="EGO23778.1"/>
    <property type="molecule type" value="Genomic_DNA"/>
</dbReference>
<protein>
    <submittedName>
        <fullName evidence="2">Uncharacterized protein</fullName>
    </submittedName>
</protein>
<name>F8NYV7_SERL9</name>
<sequence length="704" mass="79271">MSFIEGTMIPLRWFSANATVTDEQHNLIRNQWPAKIVEVCRILWAEELQDWQHMPAEYDSVCLSDLERVTNAVHHITLTSKGNNQPWISTQLAINNIQRLIHATLTSQKASVNLEDLDQGDLYIGHRVFTKASITLHSRCLANEKSEQVTDENEHQQEIKDCTDDRSTAAICGDFVDVGISFQIAYKKAHNGHKYFKYHLVLTHVLQLIPVRVLNELCPTKSVRQEQDTEMPNKPVQRIVLFGPTFLSAAEESKQMEVSEDLIVDCTLKGHRTIKRTLTMAPSENKCKVVDESPTPSPPKKPRSSNNIIADDNEDGELTLDSSQPLEYASTTQEYGPSDNMNVVLDQEMLNELDTATRNQVTKLAMYSNAKAHTYVLDKMPEQGLDWGVRAKFADKSSILCHAGGINPAVVWVTGQVSGLWFFDKTGGPSERVAITVVPFSVDAAGIARKMLSLRSTPQLDITETSWSAIQFPRWQNTRVPANLKNQDVVVIEAWVTRYRKKDGSAKPAPAEAHKWVNWVAKFKLQKTTTPSETDLLAEIDKTLCRNPCQGTATILKKLKAEHTLHGQLVKRIASGAVIHSYEAIQSLEDIVTAIRPLSLQSNVFNPDVLAELTLLMDWKTITPLCQFYDRDQSIADWWYEAYYQDITAPPSKMRPNTIATCIAAKKNERVTSGPFVIMKNCPQNTVNFITPTFNMNNLARTIW</sequence>
<reference evidence="2" key="1">
    <citation type="submission" date="2011-04" db="EMBL/GenBank/DDBJ databases">
        <title>Evolution of plant cell wall degrading machinery underlies the functional diversity of forest fungi.</title>
        <authorList>
            <consortium name="US DOE Joint Genome Institute (JGI-PGF)"/>
            <person name="Eastwood D.C."/>
            <person name="Floudas D."/>
            <person name="Binder M."/>
            <person name="Majcherczyk A."/>
            <person name="Schneider P."/>
            <person name="Aerts A."/>
            <person name="Asiegbu F.O."/>
            <person name="Baker S.E."/>
            <person name="Barry K."/>
            <person name="Bendiksby M."/>
            <person name="Blumentritt M."/>
            <person name="Coutinho P.M."/>
            <person name="Cullen D."/>
            <person name="Cullen D."/>
            <person name="Gathman A."/>
            <person name="Goodell B."/>
            <person name="Henrissat B."/>
            <person name="Ihrmark K."/>
            <person name="Kauserud H."/>
            <person name="Kohler A."/>
            <person name="LaButti K."/>
            <person name="Lapidus A."/>
            <person name="Lavin J.L."/>
            <person name="Lee Y.-H."/>
            <person name="Lindquist E."/>
            <person name="Lilly W."/>
            <person name="Lucas S."/>
            <person name="Morin E."/>
            <person name="Murat C."/>
            <person name="Oguiza J.A."/>
            <person name="Park J."/>
            <person name="Pisabarro A.G."/>
            <person name="Riley R."/>
            <person name="Rosling A."/>
            <person name="Salamov A."/>
            <person name="Schmidt O."/>
            <person name="Schmutz J."/>
            <person name="Skrede I."/>
            <person name="Stenlid J."/>
            <person name="Wiebenga A."/>
            <person name="Xie X."/>
            <person name="Kues U."/>
            <person name="Hibbett D.S."/>
            <person name="Hoffmeister D."/>
            <person name="Hogberg N."/>
            <person name="Martin F."/>
            <person name="Grigoriev I.V."/>
            <person name="Watkinson S.C."/>
        </authorList>
    </citation>
    <scope>NUCLEOTIDE SEQUENCE</scope>
    <source>
        <strain evidence="2">S7.9</strain>
    </source>
</reference>
<evidence type="ECO:0000256" key="1">
    <source>
        <dbReference type="SAM" id="MobiDB-lite"/>
    </source>
</evidence>
<dbReference type="OrthoDB" id="2873829at2759"/>
<dbReference type="AlphaFoldDB" id="F8NYV7"/>
<evidence type="ECO:0000313" key="2">
    <source>
        <dbReference type="EMBL" id="EGO23778.1"/>
    </source>
</evidence>
<dbReference type="RefSeq" id="XP_007319540.1">
    <property type="nucleotide sequence ID" value="XM_007319478.1"/>
</dbReference>
<organism>
    <name type="scientific">Serpula lacrymans var. lacrymans (strain S7.9)</name>
    <name type="common">Dry rot fungus</name>
    <dbReference type="NCBI Taxonomy" id="578457"/>
    <lineage>
        <taxon>Eukaryota</taxon>
        <taxon>Fungi</taxon>
        <taxon>Dikarya</taxon>
        <taxon>Basidiomycota</taxon>
        <taxon>Agaricomycotina</taxon>
        <taxon>Agaricomycetes</taxon>
        <taxon>Agaricomycetidae</taxon>
        <taxon>Boletales</taxon>
        <taxon>Coniophorineae</taxon>
        <taxon>Serpulaceae</taxon>
        <taxon>Serpula</taxon>
    </lineage>
</organism>
<proteinExistence type="predicted"/>